<dbReference type="PANTHER" id="PTHR11006:SF60">
    <property type="entry name" value="PROTEIN ARGININE N-METHYLTRANSFERASE 9"/>
    <property type="match status" value="1"/>
</dbReference>
<dbReference type="GeneID" id="20210712"/>
<dbReference type="GO" id="GO:0006338">
    <property type="term" value="P:chromatin remodeling"/>
    <property type="evidence" value="ECO:0000318"/>
    <property type="project" value="GO_Central"/>
</dbReference>
<dbReference type="FunFam" id="3.40.50.150:FF:000071">
    <property type="entry name" value="Protein arginine N-methyltransferase 7"/>
    <property type="match status" value="1"/>
</dbReference>
<dbReference type="RefSeq" id="XP_009009213.1">
    <property type="nucleotide sequence ID" value="XM_009010965.1"/>
</dbReference>
<feature type="region of interest" description="Disordered" evidence="2">
    <location>
        <begin position="954"/>
        <end position="977"/>
    </location>
</feature>
<dbReference type="InParanoid" id="T1FPG5"/>
<dbReference type="EnsemblMetazoa" id="HelroT187900">
    <property type="protein sequence ID" value="HelroP187900"/>
    <property type="gene ID" value="HelroG187900"/>
</dbReference>
<dbReference type="EMBL" id="KB095811">
    <property type="protein sequence ID" value="ESO12493.1"/>
    <property type="molecule type" value="Genomic_DNA"/>
</dbReference>
<dbReference type="OrthoDB" id="5980806at2759"/>
<dbReference type="GO" id="GO:0042054">
    <property type="term" value="F:histone methyltransferase activity"/>
    <property type="evidence" value="ECO:0000318"/>
    <property type="project" value="GO_Central"/>
</dbReference>
<dbReference type="EMBL" id="AMQM01000177">
    <property type="status" value="NOT_ANNOTATED_CDS"/>
    <property type="molecule type" value="Genomic_DNA"/>
</dbReference>
<dbReference type="eggNOG" id="KOG1501">
    <property type="taxonomic scope" value="Eukaryota"/>
</dbReference>
<dbReference type="SUPFAM" id="SSF53335">
    <property type="entry name" value="S-adenosyl-L-methionine-dependent methyltransferases"/>
    <property type="match status" value="1"/>
</dbReference>
<reference evidence="4" key="3">
    <citation type="submission" date="2015-06" db="UniProtKB">
        <authorList>
            <consortium name="EnsemblMetazoa"/>
        </authorList>
    </citation>
    <scope>IDENTIFICATION</scope>
</reference>
<sequence length="1072" mass="120337">MNDEEKQLIVCSTSLAEHYIREEEYEKCFECYRALLEACGTLNTFLHPYLLDVLKKWVNHFCVTCAEDGIEDVEKVEEIKSIVNAHITAAKLSDEPHWIICSCANLFFRLRQNLTALEYFREAVKVCPSSLFARESLENLNCKLVNRWHFVMLNDSNRNKQYQKAIQNAISSLCNSLTMPSSLFSKSAPAIIMDVGGGTARALCTLGMGDLMKIKCYEEDECMFQVAMKVVQHNNVQNVVDLICESTDNIKPSSTSESIKYPFVSFVVQLLIITETFDGGLLGEGAITSLHHLLHLPQCSPNVKVIPQSATLYMCLVECLDVRNFARYSSTVTNFGCRIFCNIGHHLHHHPPHRRPRHYQPYTTEYIHSFNHSCKNLSAVVPFQCINFNILQELESYMMGITDQLKVSITSPGKLDAIVTWFDLHLDDDHHLSSSPLPSHLGSDESSASCWQQALHPICLLADESSYIVHASDHVLIQFKINNEMLQVDCLEISRKHKNIEHNDASDRTRINDDFASNDCRNSLTKTALTSSVIHHFSSSASAKITSSTATTTTTTFTTTTTSTTTTATAVHSHRRNTTHPHLPTTSQHSTSTVFSPSSFQHAAVTDDSPEDILSTSFTPIIYLSPNDVSLLNDDEYNIKCIKYLGKIIQHYLLENVPADKNNDHQNNDASKHNNSNICNSSNDANNHQTNNACSNDIGCCINDTPNNYKVDNSRNGMFLGVVIVSSSHLDASSLHIIHAFCDKVHFRIIYTGEDVDGDDQEVDDWPSDVSELLNLIRKIYESKKVDYGKMFSFVKLFADGKTENIMTLTGDNNNNILEERLTDDIDVNWVIGFANLVGANGQIKSHILNSVNICKKSCLSLNCTFLPYEVSCMGQLISSPHLVRRCSMHKTNNPAPYQISQFINEFKVSYHTDVNMNALQCVKLTEPFQMFMFKLNEAFGEVCGKVKEDAEDVVDGDDDAGNKDSDEEDDDEDNDNEGTFFCNLHERISNPGIIHALVYWFVIKLGRGGDDDNYGGNDDDDVISTASPRCHWKQSAVIIDTPLHVILNDTVNVKVRSSKSAEYFCVQLNKD</sequence>
<evidence type="ECO:0000313" key="5">
    <source>
        <dbReference type="Proteomes" id="UP000015101"/>
    </source>
</evidence>
<reference evidence="5" key="1">
    <citation type="submission" date="2012-12" db="EMBL/GenBank/DDBJ databases">
        <authorList>
            <person name="Hellsten U."/>
            <person name="Grimwood J."/>
            <person name="Chapman J.A."/>
            <person name="Shapiro H."/>
            <person name="Aerts A."/>
            <person name="Otillar R.P."/>
            <person name="Terry A.Y."/>
            <person name="Boore J.L."/>
            <person name="Simakov O."/>
            <person name="Marletaz F."/>
            <person name="Cho S.-J."/>
            <person name="Edsinger-Gonzales E."/>
            <person name="Havlak P."/>
            <person name="Kuo D.-H."/>
            <person name="Larsson T."/>
            <person name="Lv J."/>
            <person name="Arendt D."/>
            <person name="Savage R."/>
            <person name="Osoegawa K."/>
            <person name="de Jong P."/>
            <person name="Lindberg D.R."/>
            <person name="Seaver E.C."/>
            <person name="Weisblat D.A."/>
            <person name="Putnam N.H."/>
            <person name="Grigoriev I.V."/>
            <person name="Rokhsar D.S."/>
        </authorList>
    </citation>
    <scope>NUCLEOTIDE SEQUENCE</scope>
</reference>
<proteinExistence type="predicted"/>
<feature type="compositionally biased region" description="Polar residues" evidence="2">
    <location>
        <begin position="584"/>
        <end position="594"/>
    </location>
</feature>
<evidence type="ECO:0000256" key="2">
    <source>
        <dbReference type="SAM" id="MobiDB-lite"/>
    </source>
</evidence>
<dbReference type="InterPro" id="IPR011990">
    <property type="entry name" value="TPR-like_helical_dom_sf"/>
</dbReference>
<dbReference type="Gene3D" id="3.40.50.150">
    <property type="entry name" value="Vaccinia Virus protein VP39"/>
    <property type="match status" value="1"/>
</dbReference>
<dbReference type="SUPFAM" id="SSF48452">
    <property type="entry name" value="TPR-like"/>
    <property type="match status" value="1"/>
</dbReference>
<dbReference type="GO" id="GO:0005634">
    <property type="term" value="C:nucleus"/>
    <property type="evidence" value="ECO:0000318"/>
    <property type="project" value="GO_Central"/>
</dbReference>
<reference evidence="3 5" key="2">
    <citation type="journal article" date="2013" name="Nature">
        <title>Insights into bilaterian evolution from three spiralian genomes.</title>
        <authorList>
            <person name="Simakov O."/>
            <person name="Marletaz F."/>
            <person name="Cho S.J."/>
            <person name="Edsinger-Gonzales E."/>
            <person name="Havlak P."/>
            <person name="Hellsten U."/>
            <person name="Kuo D.H."/>
            <person name="Larsson T."/>
            <person name="Lv J."/>
            <person name="Arendt D."/>
            <person name="Savage R."/>
            <person name="Osoegawa K."/>
            <person name="de Jong P."/>
            <person name="Grimwood J."/>
            <person name="Chapman J.A."/>
            <person name="Shapiro H."/>
            <person name="Aerts A."/>
            <person name="Otillar R.P."/>
            <person name="Terry A.Y."/>
            <person name="Boore J.L."/>
            <person name="Grigoriev I.V."/>
            <person name="Lindberg D.R."/>
            <person name="Seaver E.C."/>
            <person name="Weisblat D.A."/>
            <person name="Putnam N.H."/>
            <person name="Rokhsar D.S."/>
        </authorList>
    </citation>
    <scope>NUCLEOTIDE SEQUENCE</scope>
</reference>
<dbReference type="GO" id="GO:0006355">
    <property type="term" value="P:regulation of DNA-templated transcription"/>
    <property type="evidence" value="ECO:0000318"/>
    <property type="project" value="GO_Central"/>
</dbReference>
<evidence type="ECO:0000256" key="1">
    <source>
        <dbReference type="ARBA" id="ARBA00022691"/>
    </source>
</evidence>
<keyword evidence="1" id="KW-0949">S-adenosyl-L-methionine</keyword>
<dbReference type="InterPro" id="IPR025799">
    <property type="entry name" value="Arg_MeTrfase"/>
</dbReference>
<dbReference type="OMA" id="ESSASCW"/>
<dbReference type="Proteomes" id="UP000015101">
    <property type="component" value="Unassembled WGS sequence"/>
</dbReference>
<dbReference type="InterPro" id="IPR029063">
    <property type="entry name" value="SAM-dependent_MTases_sf"/>
</dbReference>
<gene>
    <name evidence="4" type="primary">20210712</name>
    <name evidence="3" type="ORF">HELRODRAFT_187900</name>
</gene>
<accession>T1FPG5</accession>
<dbReference type="PANTHER" id="PTHR11006">
    <property type="entry name" value="PROTEIN ARGININE N-METHYLTRANSFERASE"/>
    <property type="match status" value="1"/>
</dbReference>
<dbReference type="FunFam" id="2.70.160.11:FF:000050">
    <property type="entry name" value="Protein arginine N-methyltransferase"/>
    <property type="match status" value="1"/>
</dbReference>
<protein>
    <submittedName>
        <fullName evidence="3 4">Uncharacterized protein</fullName>
    </submittedName>
</protein>
<keyword evidence="5" id="KW-1185">Reference proteome</keyword>
<dbReference type="STRING" id="6412.T1FPG5"/>
<evidence type="ECO:0000313" key="4">
    <source>
        <dbReference type="EnsemblMetazoa" id="HelroP187900"/>
    </source>
</evidence>
<name>T1FPG5_HELRO</name>
<organism evidence="4 5">
    <name type="scientific">Helobdella robusta</name>
    <name type="common">Californian leech</name>
    <dbReference type="NCBI Taxonomy" id="6412"/>
    <lineage>
        <taxon>Eukaryota</taxon>
        <taxon>Metazoa</taxon>
        <taxon>Spiralia</taxon>
        <taxon>Lophotrochozoa</taxon>
        <taxon>Annelida</taxon>
        <taxon>Clitellata</taxon>
        <taxon>Hirudinea</taxon>
        <taxon>Rhynchobdellida</taxon>
        <taxon>Glossiphoniidae</taxon>
        <taxon>Helobdella</taxon>
    </lineage>
</organism>
<dbReference type="Gene3D" id="2.70.160.11">
    <property type="entry name" value="Hnrnp arginine n-methyltransferase1"/>
    <property type="match status" value="2"/>
</dbReference>
<dbReference type="KEGG" id="hro:HELRODRAFT_187900"/>
<feature type="region of interest" description="Disordered" evidence="2">
    <location>
        <begin position="564"/>
        <end position="594"/>
    </location>
</feature>
<dbReference type="GO" id="GO:0016274">
    <property type="term" value="F:protein-arginine N-methyltransferase activity"/>
    <property type="evidence" value="ECO:0000318"/>
    <property type="project" value="GO_Central"/>
</dbReference>
<dbReference type="AlphaFoldDB" id="T1FPG5"/>
<dbReference type="CTD" id="20210712"/>
<evidence type="ECO:0000313" key="3">
    <source>
        <dbReference type="EMBL" id="ESO12493.1"/>
    </source>
</evidence>
<dbReference type="HOGENOM" id="CLU_287472_0_0_1"/>